<reference evidence="2" key="1">
    <citation type="submission" date="2020-10" db="EMBL/GenBank/DDBJ databases">
        <authorList>
            <person name="Gilroy R."/>
        </authorList>
    </citation>
    <scope>NUCLEOTIDE SEQUENCE</scope>
    <source>
        <strain evidence="2">ChiW13-3771</strain>
    </source>
</reference>
<evidence type="ECO:0000313" key="2">
    <source>
        <dbReference type="EMBL" id="HIR88726.1"/>
    </source>
</evidence>
<dbReference type="Pfam" id="PF07009">
    <property type="entry name" value="NusG_II"/>
    <property type="match status" value="1"/>
</dbReference>
<proteinExistence type="predicted"/>
<sequence>MKQFSIIKKKEFIVWGILFVIVATIFIGMKFMQKQGDLVVMSVGNEVIQTLSLEQEQIVQIEGENENWVKLQIKDGSADVIEASCPDQICVNHYAISKEGESIVCLPAKIVIQIEGKKNEAK</sequence>
<accession>A0A9D1JDQ4</accession>
<reference evidence="2" key="2">
    <citation type="journal article" date="2021" name="PeerJ">
        <title>Extensive microbial diversity within the chicken gut microbiome revealed by metagenomics and culture.</title>
        <authorList>
            <person name="Gilroy R."/>
            <person name="Ravi A."/>
            <person name="Getino M."/>
            <person name="Pursley I."/>
            <person name="Horton D.L."/>
            <person name="Alikhan N.F."/>
            <person name="Baker D."/>
            <person name="Gharbi K."/>
            <person name="Hall N."/>
            <person name="Watson M."/>
            <person name="Adriaenssens E.M."/>
            <person name="Foster-Nyarko E."/>
            <person name="Jarju S."/>
            <person name="Secka A."/>
            <person name="Antonio M."/>
            <person name="Oren A."/>
            <person name="Chaudhuri R.R."/>
            <person name="La Ragione R."/>
            <person name="Hildebrand F."/>
            <person name="Pallen M.J."/>
        </authorList>
    </citation>
    <scope>NUCLEOTIDE SEQUENCE</scope>
    <source>
        <strain evidence="2">ChiW13-3771</strain>
    </source>
</reference>
<dbReference type="InterPro" id="IPR038690">
    <property type="entry name" value="NusG_2_sf"/>
</dbReference>
<dbReference type="Proteomes" id="UP000824201">
    <property type="component" value="Unassembled WGS sequence"/>
</dbReference>
<dbReference type="AlphaFoldDB" id="A0A9D1JDQ4"/>
<organism evidence="2 3">
    <name type="scientific">Candidatus Fimimorpha faecalis</name>
    <dbReference type="NCBI Taxonomy" id="2840824"/>
    <lineage>
        <taxon>Bacteria</taxon>
        <taxon>Bacillati</taxon>
        <taxon>Bacillota</taxon>
        <taxon>Clostridia</taxon>
        <taxon>Eubacteriales</taxon>
        <taxon>Candidatus Fimimorpha</taxon>
    </lineage>
</organism>
<gene>
    <name evidence="2" type="ORF">IAC96_07230</name>
</gene>
<keyword evidence="1" id="KW-0472">Membrane</keyword>
<keyword evidence="1" id="KW-0812">Transmembrane</keyword>
<protein>
    <submittedName>
        <fullName evidence="2">NusG domain II-containing protein</fullName>
    </submittedName>
</protein>
<dbReference type="EMBL" id="DVHN01000085">
    <property type="protein sequence ID" value="HIR88726.1"/>
    <property type="molecule type" value="Genomic_DNA"/>
</dbReference>
<comment type="caution">
    <text evidence="2">The sequence shown here is derived from an EMBL/GenBank/DDBJ whole genome shotgun (WGS) entry which is preliminary data.</text>
</comment>
<evidence type="ECO:0000256" key="1">
    <source>
        <dbReference type="SAM" id="Phobius"/>
    </source>
</evidence>
<feature type="transmembrane region" description="Helical" evidence="1">
    <location>
        <begin position="12"/>
        <end position="32"/>
    </location>
</feature>
<keyword evidence="1" id="KW-1133">Transmembrane helix</keyword>
<evidence type="ECO:0000313" key="3">
    <source>
        <dbReference type="Proteomes" id="UP000824201"/>
    </source>
</evidence>
<name>A0A9D1JDQ4_9FIRM</name>
<dbReference type="Gene3D" id="2.60.320.10">
    <property type="entry name" value="N-utilization substance G protein NusG, insert domain"/>
    <property type="match status" value="1"/>
</dbReference>